<dbReference type="PANTHER" id="PTHR45902:SF1">
    <property type="entry name" value="LATROPHILIN RECEPTOR-LIKE PROTEIN A"/>
    <property type="match status" value="1"/>
</dbReference>
<reference evidence="1" key="1">
    <citation type="submission" date="2020-04" db="EMBL/GenBank/DDBJ databases">
        <authorList>
            <person name="Alioto T."/>
            <person name="Alioto T."/>
            <person name="Gomez Garrido J."/>
        </authorList>
    </citation>
    <scope>NUCLEOTIDE SEQUENCE</scope>
    <source>
        <strain evidence="1">A484AB</strain>
    </source>
</reference>
<sequence length="1896" mass="225531">NDLRETAKRETFASLTTQHLRNRREIDAILESQTEYANFTYTIKYEDNYRVWNNFSMMYQSRMYRYNEYRVTDDGLQVCNSSDPLNKHRWWDLIAREKEVLASKHCSVSVDVFYYSNYTLYKNFTVFFKPTEQSFPRQDYGVTFGYFAICSAKLNLSCNDYLVEVKHGDQYNVLQNFSLFYNNKMYDYREYRLENEGLEMCASNDSRIQTIWRTRNSWIKSKCILKCLKSLSMLSTRYYTVNKQLIVYVAVTSQYFTRNAYGVKNGQLYICQEKFRPTSIEYTQEDLLMCNDSIINIKYDDEYKVEIDFSILYKNKVYDYTEYRVLNDNIKICNSTDNYVRNIWKVRNKWVKATMHEKSCSKPIRTFRLNRKYYSVNKQLTVYDAPASQNFTRNDYGVKDGRPYICQEKFKPTSTEYTQEDLLVCNDSIINIKYDDEYKVRTDFSILDKNKVYDYTEYRVLKDSIKICKSADRYVKNIWKVRNKWVEARMHEKSCNKPIRTSRLPQKYYIVNKQFTVYYAARSQHFTRNDYGVKDGRPYICQEKFKSKSTEYSQRDLLMCKDSIINIKYDDEYKVRTDFSILYKNKVYDYTEYRVLKDSIKICKSADRYVRNIWKVRNKWVEARMHEKSCNKPIRTSRLPRKYYIVNKQFTVYYAARSQHFTRNDYGVKDGKLYICSEKLRPISTEYSQKDLLMCNDSIINIKYDAEYKVRTDFSILYQNKVYDYTEYRVLNDGIKICNSIDNYVRNISKVRNEWVEARMHEKSCNKPIRTSRLPRKYYIVNKQFTVYYAARSQHFTRNDYGVKDGKLYICSEKLRPISTEYSQKDLLMCNDSIINIKYDAEYKVRTDFSILYQNKVYDYTEYRVLNDGIKICNSIDNYVRNISKVRNEWVEARMHEKSCNKPIRTSRLPRKYYIVNKQFTVYYAARSQHFTRNDYGVKDGKLYICSEKLRPISTEHSQKDLLMCNDSIINIQYDAEYKVRTDFSILYQNKVYDYTEYRVLNDGIKICNSTDNYVRNIWKVRNKWVEARMHEKSCNKPIRTVRMYRKYYAVNKEFTVYDAPPSQYFTRNSYGVKDDRPYICEEKLRSSSTEYTQEDLLICNDSIINIKYDDEYKVRIDFSILCKNKVYDYTEYRVLNTDSIKICNSTDNYVRNIWKARNIWVKANIYGKSCNKPITYIQFDRWEYTVLQNFGILISATKQLITKYDYAVYEGKLITCVTECANFTFTIKYEDEYRVWNNFSMMYQGRMYYYDEYRITDDGLQVCNSSDRLIKEKWRNFIVSEKITTAFKHCNVSVDGFYSENYTLHTNLTVFFKPTNQNFTRQDYGVIMGYFAICSRKLRLSCNDDLVKVKYDEQYNVFKNFSLVSNGKMYDYREYRLSHDSLEMCASNDSRVQAIWRTRNSWQKSLPALCYRSYKLNARYYTVTKQFAVYSADNGQYFKRNDYAVLDGKPYVCGKENLSPIYVISNFKIIIAPLCALALSIISLLLLLIVYCVLPELRTLPGLNLMSFSFAMLLWQTYLVVFLSLYSHVGKLFEIPCARLFVANKFMTYSIIMNAAVNIYHLRNTFCGNILVKSDEQKKWNRFLKYSFFSWGVPVIITIVYIVLAKKNVLRFDQNIASMSIKNDVQSSLRFYRRNANGDATANNMGIYHRIASLRGDALQSKWRLNQSTDTVLEDAQTRLNQSTDTVLEDVQTRFNQSTVLGKEDATEDDARIYQPIVSLKKDVQSSLKFYQRIVFANGDGKEDDARIYQQISGDCINGRITPDWSAAVDVYGIQGCLLLYIIGMFIFTAYRIRQKLKASKNIAQKSNIVKRHKFVILLKLSTTTALSYWFPLFISRIVDFDFDIKIALYTVTLLTGAYIGIAFVFTRRNYQLFKKKYFPAKNKPPVNEIPLDKL</sequence>
<organism evidence="1 2">
    <name type="scientific">Paramuricea clavata</name>
    <name type="common">Red gorgonian</name>
    <name type="synonym">Violescent sea-whip</name>
    <dbReference type="NCBI Taxonomy" id="317549"/>
    <lineage>
        <taxon>Eukaryota</taxon>
        <taxon>Metazoa</taxon>
        <taxon>Cnidaria</taxon>
        <taxon>Anthozoa</taxon>
        <taxon>Octocorallia</taxon>
        <taxon>Malacalcyonacea</taxon>
        <taxon>Plexauridae</taxon>
        <taxon>Paramuricea</taxon>
    </lineage>
</organism>
<dbReference type="InterPro" id="IPR053231">
    <property type="entry name" value="GPCR_LN-TM7"/>
</dbReference>
<dbReference type="Proteomes" id="UP001152795">
    <property type="component" value="Unassembled WGS sequence"/>
</dbReference>
<protein>
    <submittedName>
        <fullName evidence="1">Uncharacterized protein</fullName>
    </submittedName>
</protein>
<evidence type="ECO:0000313" key="1">
    <source>
        <dbReference type="EMBL" id="CAB4038488.1"/>
    </source>
</evidence>
<dbReference type="Gene3D" id="1.20.1070.10">
    <property type="entry name" value="Rhodopsin 7-helix transmembrane proteins"/>
    <property type="match status" value="1"/>
</dbReference>
<evidence type="ECO:0000313" key="2">
    <source>
        <dbReference type="Proteomes" id="UP001152795"/>
    </source>
</evidence>
<feature type="non-terminal residue" evidence="1">
    <location>
        <position position="1"/>
    </location>
</feature>
<comment type="caution">
    <text evidence="1">The sequence shown here is derived from an EMBL/GenBank/DDBJ whole genome shotgun (WGS) entry which is preliminary data.</text>
</comment>
<gene>
    <name evidence="1" type="ORF">PACLA_8A021452</name>
</gene>
<dbReference type="OrthoDB" id="6134459at2759"/>
<accession>A0A7D9LS43</accession>
<name>A0A7D9LS43_PARCT</name>
<keyword evidence="2" id="KW-1185">Reference proteome</keyword>
<dbReference type="PANTHER" id="PTHR45902">
    <property type="entry name" value="LATROPHILIN RECEPTOR-LIKE PROTEIN A"/>
    <property type="match status" value="1"/>
</dbReference>
<proteinExistence type="predicted"/>
<dbReference type="EMBL" id="CACRXK020024264">
    <property type="protein sequence ID" value="CAB4038488.1"/>
    <property type="molecule type" value="Genomic_DNA"/>
</dbReference>